<sequence>MGLMDPEISALAMTAAFFAQNILRQDTVGTFLREGLHFFLTDSKKHASSGAGLLLRRGREYRRVTGAAIGGHSFWGRVIRMLVTLGIQIDPHADWSLLSRHELMGLPWFTPALGLARSRKAKTQAGASTRKRSESPLNPDATALVSPRETSAVDVATAVPRDKIRAEHVTALEHIGMPQEGRFQMFAFLNYTFADIVWWRGAVGRTEARGAFLPSSPLSPPFRSAVQYNYPSRRNRFYPHGTSEIDVARATIHRAYSRIDRVWNGWWKRLPAAVQRTLHFLHNDANNTIRTERDRAPSTSQATLPHIRPFQIEPTDCRLPWKVMLLGDRRLGDVTAKWARERILTDAASGKPYAPDWPGLQEDVNWQKVWSDMGAVPLPADVRSNVHLFLLRRTWNAATSERARRAERHYQVTRHEQDEEGVLPMLPSQEDATDDEAEEPYLDVDPGPSNRRTRRAQQRAADAQADVRGQASASQPAASSSAATPLSSQRTVSLPEVAFQPSTSIARLPLTDFYAPTDADNTANDFRPFVQQRQNIGSDDVRQAFSALDNDPDIARRSIHAVDLCAHGCGVHDSTQHGYVECPAVQAVWHDAMPVLFALEPAIVGTPLPLTTKGVVTSWLAAVFPASAQRVRVVLWRAAVVQYIASRRHTLMAAARRADSTVLFVYPDVAQAVASILFRLLKHVRGCWSAKRFSTDLLSNSGFVDTDGLGRLVLKEPAPWAS</sequence>
<dbReference type="EMBL" id="KZ819356">
    <property type="protein sequence ID" value="PWN45235.1"/>
    <property type="molecule type" value="Genomic_DNA"/>
</dbReference>
<organism evidence="2 3">
    <name type="scientific">Ceraceosorus guamensis</name>
    <dbReference type="NCBI Taxonomy" id="1522189"/>
    <lineage>
        <taxon>Eukaryota</taxon>
        <taxon>Fungi</taxon>
        <taxon>Dikarya</taxon>
        <taxon>Basidiomycota</taxon>
        <taxon>Ustilaginomycotina</taxon>
        <taxon>Exobasidiomycetes</taxon>
        <taxon>Ceraceosorales</taxon>
        <taxon>Ceraceosoraceae</taxon>
        <taxon>Ceraceosorus</taxon>
    </lineage>
</organism>
<gene>
    <name evidence="2" type="ORF">IE81DRAFT_344927</name>
</gene>
<proteinExistence type="predicted"/>
<keyword evidence="3" id="KW-1185">Reference proteome</keyword>
<feature type="compositionally biased region" description="Acidic residues" evidence="1">
    <location>
        <begin position="431"/>
        <end position="442"/>
    </location>
</feature>
<dbReference type="OrthoDB" id="10643834at2759"/>
<feature type="compositionally biased region" description="Low complexity" evidence="1">
    <location>
        <begin position="458"/>
        <end position="489"/>
    </location>
</feature>
<dbReference type="STRING" id="1522189.A0A316WCH1"/>
<dbReference type="InParanoid" id="A0A316WCH1"/>
<accession>A0A316WCH1</accession>
<dbReference type="AlphaFoldDB" id="A0A316WCH1"/>
<protein>
    <submittedName>
        <fullName evidence="2">Uncharacterized protein</fullName>
    </submittedName>
</protein>
<evidence type="ECO:0000256" key="1">
    <source>
        <dbReference type="SAM" id="MobiDB-lite"/>
    </source>
</evidence>
<dbReference type="RefSeq" id="XP_025372395.1">
    <property type="nucleotide sequence ID" value="XM_025515863.1"/>
</dbReference>
<name>A0A316WCH1_9BASI</name>
<dbReference type="Proteomes" id="UP000245783">
    <property type="component" value="Unassembled WGS sequence"/>
</dbReference>
<feature type="compositionally biased region" description="Basic and acidic residues" evidence="1">
    <location>
        <begin position="401"/>
        <end position="417"/>
    </location>
</feature>
<reference evidence="2 3" key="1">
    <citation type="journal article" date="2018" name="Mol. Biol. Evol.">
        <title>Broad Genomic Sampling Reveals a Smut Pathogenic Ancestry of the Fungal Clade Ustilaginomycotina.</title>
        <authorList>
            <person name="Kijpornyongpan T."/>
            <person name="Mondo S.J."/>
            <person name="Barry K."/>
            <person name="Sandor L."/>
            <person name="Lee J."/>
            <person name="Lipzen A."/>
            <person name="Pangilinan J."/>
            <person name="LaButti K."/>
            <person name="Hainaut M."/>
            <person name="Henrissat B."/>
            <person name="Grigoriev I.V."/>
            <person name="Spatafora J.W."/>
            <person name="Aime M.C."/>
        </authorList>
    </citation>
    <scope>NUCLEOTIDE SEQUENCE [LARGE SCALE GENOMIC DNA]</scope>
    <source>
        <strain evidence="2 3">MCA 4658</strain>
    </source>
</reference>
<dbReference type="GeneID" id="37037733"/>
<feature type="region of interest" description="Disordered" evidence="1">
    <location>
        <begin position="401"/>
        <end position="491"/>
    </location>
</feature>
<evidence type="ECO:0000313" key="3">
    <source>
        <dbReference type="Proteomes" id="UP000245783"/>
    </source>
</evidence>
<feature type="region of interest" description="Disordered" evidence="1">
    <location>
        <begin position="120"/>
        <end position="143"/>
    </location>
</feature>
<evidence type="ECO:0000313" key="2">
    <source>
        <dbReference type="EMBL" id="PWN45235.1"/>
    </source>
</evidence>